<organism evidence="2 3">
    <name type="scientific">Sphingomonas faeni</name>
    <dbReference type="NCBI Taxonomy" id="185950"/>
    <lineage>
        <taxon>Bacteria</taxon>
        <taxon>Pseudomonadati</taxon>
        <taxon>Pseudomonadota</taxon>
        <taxon>Alphaproteobacteria</taxon>
        <taxon>Sphingomonadales</taxon>
        <taxon>Sphingomonadaceae</taxon>
        <taxon>Sphingomonas</taxon>
    </lineage>
</organism>
<gene>
    <name evidence="2" type="ORF">C8J25_108151</name>
</gene>
<dbReference type="Proteomes" id="UP000244013">
    <property type="component" value="Unassembled WGS sequence"/>
</dbReference>
<protein>
    <submittedName>
        <fullName evidence="2">Uncharacterized protein</fullName>
    </submittedName>
</protein>
<comment type="caution">
    <text evidence="2">The sequence shown here is derived from an EMBL/GenBank/DDBJ whole genome shotgun (WGS) entry which is preliminary data.</text>
</comment>
<accession>A0A2T5U0R5</accession>
<dbReference type="EMBL" id="QAYE01000008">
    <property type="protein sequence ID" value="PTW45059.1"/>
    <property type="molecule type" value="Genomic_DNA"/>
</dbReference>
<evidence type="ECO:0000313" key="3">
    <source>
        <dbReference type="Proteomes" id="UP000244013"/>
    </source>
</evidence>
<name>A0A2T5U0R5_9SPHN</name>
<sequence length="54" mass="5552">MSASIPNAETRLARPIALLIGSRNRIAMNAPESGHAAAPKNVSAGFVNANKTGH</sequence>
<feature type="region of interest" description="Disordered" evidence="1">
    <location>
        <begin position="32"/>
        <end position="54"/>
    </location>
</feature>
<proteinExistence type="predicted"/>
<dbReference type="AlphaFoldDB" id="A0A2T5U0R5"/>
<evidence type="ECO:0000256" key="1">
    <source>
        <dbReference type="SAM" id="MobiDB-lite"/>
    </source>
</evidence>
<reference evidence="2 3" key="1">
    <citation type="submission" date="2018-04" db="EMBL/GenBank/DDBJ databases">
        <title>Genomic Encyclopedia of Type Strains, Phase III (KMG-III): the genomes of soil and plant-associated and newly described type strains.</title>
        <authorList>
            <person name="Whitman W."/>
        </authorList>
    </citation>
    <scope>NUCLEOTIDE SEQUENCE [LARGE SCALE GENOMIC DNA]</scope>
    <source>
        <strain evidence="2 3">MA-olki</strain>
    </source>
</reference>
<evidence type="ECO:0000313" key="2">
    <source>
        <dbReference type="EMBL" id="PTW45059.1"/>
    </source>
</evidence>